<evidence type="ECO:0000256" key="4">
    <source>
        <dbReference type="ARBA" id="ARBA00023136"/>
    </source>
</evidence>
<comment type="caution">
    <text evidence="7">The sequence shown here is derived from an EMBL/GenBank/DDBJ whole genome shotgun (WGS) entry which is preliminary data.</text>
</comment>
<dbReference type="AlphaFoldDB" id="A0AAN9BG38"/>
<proteinExistence type="predicted"/>
<feature type="transmembrane region" description="Helical" evidence="6">
    <location>
        <begin position="465"/>
        <end position="489"/>
    </location>
</feature>
<comment type="subcellular location">
    <subcellularLocation>
        <location evidence="1">Membrane</location>
        <topology evidence="1">Multi-pass membrane protein</topology>
    </subcellularLocation>
</comment>
<feature type="transmembrane region" description="Helical" evidence="6">
    <location>
        <begin position="436"/>
        <end position="459"/>
    </location>
</feature>
<dbReference type="SUPFAM" id="SSF82866">
    <property type="entry name" value="Multidrug efflux transporter AcrB transmembrane domain"/>
    <property type="match status" value="1"/>
</dbReference>
<dbReference type="PANTHER" id="PTHR45951:SF7">
    <property type="entry name" value="SSD DOMAIN-CONTAINING PROTEIN"/>
    <property type="match status" value="1"/>
</dbReference>
<reference evidence="7 8" key="1">
    <citation type="submission" date="2024-02" db="EMBL/GenBank/DDBJ databases">
        <title>Chromosome-scale genome assembly of the rough periwinkle Littorina saxatilis.</title>
        <authorList>
            <person name="De Jode A."/>
            <person name="Faria R."/>
            <person name="Formenti G."/>
            <person name="Sims Y."/>
            <person name="Smith T.P."/>
            <person name="Tracey A."/>
            <person name="Wood J.M.D."/>
            <person name="Zagrodzka Z.B."/>
            <person name="Johannesson K."/>
            <person name="Butlin R.K."/>
            <person name="Leder E.H."/>
        </authorList>
    </citation>
    <scope>NUCLEOTIDE SEQUENCE [LARGE SCALE GENOMIC DNA]</scope>
    <source>
        <strain evidence="7">Snail1</strain>
        <tissue evidence="7">Muscle</tissue>
    </source>
</reference>
<dbReference type="GO" id="GO:0022857">
    <property type="term" value="F:transmembrane transporter activity"/>
    <property type="evidence" value="ECO:0007669"/>
    <property type="project" value="TreeGrafter"/>
</dbReference>
<evidence type="ECO:0000256" key="5">
    <source>
        <dbReference type="ARBA" id="ARBA00023180"/>
    </source>
</evidence>
<feature type="transmembrane region" description="Helical" evidence="6">
    <location>
        <begin position="397"/>
        <end position="415"/>
    </location>
</feature>
<feature type="transmembrane region" description="Helical" evidence="6">
    <location>
        <begin position="365"/>
        <end position="385"/>
    </location>
</feature>
<evidence type="ECO:0000256" key="6">
    <source>
        <dbReference type="SAM" id="Phobius"/>
    </source>
</evidence>
<feature type="transmembrane region" description="Helical" evidence="6">
    <location>
        <begin position="342"/>
        <end position="358"/>
    </location>
</feature>
<gene>
    <name evidence="7" type="ORF">V1264_019190</name>
</gene>
<accession>A0AAN9BG38</accession>
<evidence type="ECO:0000256" key="2">
    <source>
        <dbReference type="ARBA" id="ARBA00022692"/>
    </source>
</evidence>
<evidence type="ECO:0000256" key="3">
    <source>
        <dbReference type="ARBA" id="ARBA00022989"/>
    </source>
</evidence>
<dbReference type="InterPro" id="IPR052081">
    <property type="entry name" value="Dispatched_Hh_regulator"/>
</dbReference>
<sequence length="542" mass="60971">MENEHPIVRFFRGPFYKLLTHRIIRFALLAVCAALIVMFSVFAARIKPDEQSIQYYQDNHHYSKAVDLQKYGFKPSAQDDVIEVYIVYGLKNQDLQECSNTDFACTGRTVWDDGFDLNPKRAQSALVDFCARLQNLSDVDVERLKIRRNAVTNRLETQCFVERINEYMETESKNTTKYPMSPDLSLPTTEVKVDALVHGNIDTYNLTAVSPLFYRYFETVMGYWLHDGYKHETRYNDFRVYSDLLGEGTDKFDTRPVASRPDILWGTKLLYAAVVVKTTLKFGTFSFDDGLPIVKAWDGFIQEESNSMPSTLSGMSQCTPTGGNPWHFLNVQKELVDTATQGIYVGIVLAFVVITLATKNVFTGLLATLNIGVVTLSVVGLIPMAGRKLGVLESLNLSLVVGLAVDYVVHLAEGYHASAAQDRLTRTHDMLEHVGISVLSGALTTLGASVFMCAAVILFFLQFGIFMFATIGFSLFYSLFGFSVLMGLLGPQGQTGSLVPVVRWLRFRLRGKKSHHEHCEKCEGRGFHDAESVFTTRRRKKF</sequence>
<keyword evidence="8" id="KW-1185">Reference proteome</keyword>
<dbReference type="GO" id="GO:0016020">
    <property type="term" value="C:membrane"/>
    <property type="evidence" value="ECO:0007669"/>
    <property type="project" value="UniProtKB-SubCell"/>
</dbReference>
<keyword evidence="2 6" id="KW-0812">Transmembrane</keyword>
<dbReference type="EMBL" id="JBAMIC010000008">
    <property type="protein sequence ID" value="KAK7104481.1"/>
    <property type="molecule type" value="Genomic_DNA"/>
</dbReference>
<organism evidence="7 8">
    <name type="scientific">Littorina saxatilis</name>
    <dbReference type="NCBI Taxonomy" id="31220"/>
    <lineage>
        <taxon>Eukaryota</taxon>
        <taxon>Metazoa</taxon>
        <taxon>Spiralia</taxon>
        <taxon>Lophotrochozoa</taxon>
        <taxon>Mollusca</taxon>
        <taxon>Gastropoda</taxon>
        <taxon>Caenogastropoda</taxon>
        <taxon>Littorinimorpha</taxon>
        <taxon>Littorinoidea</taxon>
        <taxon>Littorinidae</taxon>
        <taxon>Littorina</taxon>
    </lineage>
</organism>
<dbReference type="Proteomes" id="UP001374579">
    <property type="component" value="Unassembled WGS sequence"/>
</dbReference>
<dbReference type="Gene3D" id="1.20.1640.10">
    <property type="entry name" value="Multidrug efflux transporter AcrB transmembrane domain"/>
    <property type="match status" value="1"/>
</dbReference>
<evidence type="ECO:0000313" key="7">
    <source>
        <dbReference type="EMBL" id="KAK7104481.1"/>
    </source>
</evidence>
<keyword evidence="5" id="KW-0325">Glycoprotein</keyword>
<dbReference type="PANTHER" id="PTHR45951">
    <property type="entry name" value="PROTEIN DISPATCHED-RELATED"/>
    <property type="match status" value="1"/>
</dbReference>
<name>A0AAN9BG38_9CAEN</name>
<keyword evidence="3 6" id="KW-1133">Transmembrane helix</keyword>
<keyword evidence="4 6" id="KW-0472">Membrane</keyword>
<protein>
    <submittedName>
        <fullName evidence="7">Uncharacterized protein</fullName>
    </submittedName>
</protein>
<evidence type="ECO:0000256" key="1">
    <source>
        <dbReference type="ARBA" id="ARBA00004141"/>
    </source>
</evidence>
<evidence type="ECO:0000313" key="8">
    <source>
        <dbReference type="Proteomes" id="UP001374579"/>
    </source>
</evidence>